<dbReference type="GO" id="GO:0005634">
    <property type="term" value="C:nucleus"/>
    <property type="evidence" value="ECO:0007669"/>
    <property type="project" value="UniProtKB-SubCell"/>
</dbReference>
<dbReference type="Gene3D" id="2.30.31.10">
    <property type="entry name" value="Transcriptional Coactivator Pc4, Chain A"/>
    <property type="match status" value="1"/>
</dbReference>
<evidence type="ECO:0000256" key="7">
    <source>
        <dbReference type="SAM" id="MobiDB-lite"/>
    </source>
</evidence>
<evidence type="ECO:0000313" key="9">
    <source>
        <dbReference type="EMBL" id="KAA8528219.1"/>
    </source>
</evidence>
<keyword evidence="10" id="KW-1185">Reference proteome</keyword>
<feature type="domain" description="DEK-C" evidence="8">
    <location>
        <begin position="3"/>
        <end position="60"/>
    </location>
</feature>
<evidence type="ECO:0000259" key="8">
    <source>
        <dbReference type="PROSITE" id="PS51998"/>
    </source>
</evidence>
<evidence type="ECO:0000256" key="5">
    <source>
        <dbReference type="ARBA" id="ARBA00023163"/>
    </source>
</evidence>
<dbReference type="Pfam" id="PF08766">
    <property type="entry name" value="DEK_C"/>
    <property type="match status" value="1"/>
</dbReference>
<protein>
    <recommendedName>
        <fullName evidence="8">DEK-C domain-containing protein</fullName>
    </recommendedName>
</protein>
<gene>
    <name evidence="9" type="ORF">F0562_035530</name>
</gene>
<evidence type="ECO:0000256" key="3">
    <source>
        <dbReference type="ARBA" id="ARBA00023015"/>
    </source>
</evidence>
<dbReference type="GO" id="GO:0003713">
    <property type="term" value="F:transcription coactivator activity"/>
    <property type="evidence" value="ECO:0007669"/>
    <property type="project" value="InterPro"/>
</dbReference>
<dbReference type="InterPro" id="IPR009044">
    <property type="entry name" value="ssDNA-bd_transcriptional_reg"/>
</dbReference>
<dbReference type="Pfam" id="PF02229">
    <property type="entry name" value="PC4"/>
    <property type="match status" value="1"/>
</dbReference>
<dbReference type="PANTHER" id="PTHR13215">
    <property type="entry name" value="RNA POLYMERASE II TRANSCRIPTIONAL COACTIVATOR"/>
    <property type="match status" value="1"/>
</dbReference>
<dbReference type="InterPro" id="IPR003173">
    <property type="entry name" value="PC4_C"/>
</dbReference>
<dbReference type="GO" id="GO:0060261">
    <property type="term" value="P:positive regulation of transcription initiation by RNA polymerase II"/>
    <property type="evidence" value="ECO:0007669"/>
    <property type="project" value="InterPro"/>
</dbReference>
<dbReference type="PROSITE" id="PS51998">
    <property type="entry name" value="DEK_C"/>
    <property type="match status" value="1"/>
</dbReference>
<dbReference type="SUPFAM" id="SSF54447">
    <property type="entry name" value="ssDNA-binding transcriptional regulator domain"/>
    <property type="match status" value="1"/>
</dbReference>
<keyword evidence="6" id="KW-0539">Nucleus</keyword>
<name>A0A5J5ADC5_9ASTE</name>
<accession>A0A5J5ADC5</accession>
<dbReference type="FunFam" id="2.30.31.10:FF:000004">
    <property type="entry name" value="RNA polymerase II transcriptional coactivator KELP"/>
    <property type="match status" value="1"/>
</dbReference>
<reference evidence="9 10" key="1">
    <citation type="submission" date="2019-09" db="EMBL/GenBank/DDBJ databases">
        <title>A chromosome-level genome assembly of the Chinese tupelo Nyssa sinensis.</title>
        <authorList>
            <person name="Yang X."/>
            <person name="Kang M."/>
            <person name="Yang Y."/>
            <person name="Xiong H."/>
            <person name="Wang M."/>
            <person name="Zhang Z."/>
            <person name="Wang Z."/>
            <person name="Wu H."/>
            <person name="Ma T."/>
            <person name="Liu J."/>
            <person name="Xi Z."/>
        </authorList>
    </citation>
    <scope>NUCLEOTIDE SEQUENCE [LARGE SCALE GENOMIC DNA]</scope>
    <source>
        <strain evidence="9">J267</strain>
        <tissue evidence="9">Leaf</tissue>
    </source>
</reference>
<dbReference type="GO" id="GO:0003677">
    <property type="term" value="F:DNA binding"/>
    <property type="evidence" value="ECO:0007669"/>
    <property type="project" value="UniProtKB-KW"/>
</dbReference>
<keyword evidence="5" id="KW-0804">Transcription</keyword>
<dbReference type="Proteomes" id="UP000325577">
    <property type="component" value="Linkage Group LG21"/>
</dbReference>
<dbReference type="OrthoDB" id="2505440at2759"/>
<dbReference type="Gene3D" id="1.10.10.60">
    <property type="entry name" value="Homeodomain-like"/>
    <property type="match status" value="1"/>
</dbReference>
<dbReference type="AlphaFoldDB" id="A0A5J5ADC5"/>
<feature type="compositionally biased region" description="Acidic residues" evidence="7">
    <location>
        <begin position="82"/>
        <end position="91"/>
    </location>
</feature>
<proteinExistence type="inferred from homology"/>
<evidence type="ECO:0000256" key="1">
    <source>
        <dbReference type="ARBA" id="ARBA00004123"/>
    </source>
</evidence>
<evidence type="ECO:0000313" key="10">
    <source>
        <dbReference type="Proteomes" id="UP000325577"/>
    </source>
</evidence>
<dbReference type="InterPro" id="IPR045125">
    <property type="entry name" value="Sub1/Tcp4-like"/>
</dbReference>
<keyword evidence="3" id="KW-0805">Transcription regulation</keyword>
<evidence type="ECO:0000256" key="6">
    <source>
        <dbReference type="ARBA" id="ARBA00023242"/>
    </source>
</evidence>
<comment type="similarity">
    <text evidence="2">Belongs to the transcriptional coactivator PC4 family.</text>
</comment>
<dbReference type="InterPro" id="IPR017415">
    <property type="entry name" value="KELP"/>
</dbReference>
<evidence type="ECO:0000256" key="2">
    <source>
        <dbReference type="ARBA" id="ARBA00009001"/>
    </source>
</evidence>
<evidence type="ECO:0000256" key="4">
    <source>
        <dbReference type="ARBA" id="ARBA00023125"/>
    </source>
</evidence>
<dbReference type="SUPFAM" id="SSF109715">
    <property type="entry name" value="DEK C-terminal domain"/>
    <property type="match status" value="1"/>
</dbReference>
<dbReference type="EMBL" id="CM018045">
    <property type="protein sequence ID" value="KAA8528219.1"/>
    <property type="molecule type" value="Genomic_DNA"/>
</dbReference>
<organism evidence="9 10">
    <name type="scientific">Nyssa sinensis</name>
    <dbReference type="NCBI Taxonomy" id="561372"/>
    <lineage>
        <taxon>Eukaryota</taxon>
        <taxon>Viridiplantae</taxon>
        <taxon>Streptophyta</taxon>
        <taxon>Embryophyta</taxon>
        <taxon>Tracheophyta</taxon>
        <taxon>Spermatophyta</taxon>
        <taxon>Magnoliopsida</taxon>
        <taxon>eudicotyledons</taxon>
        <taxon>Gunneridae</taxon>
        <taxon>Pentapetalae</taxon>
        <taxon>asterids</taxon>
        <taxon>Cornales</taxon>
        <taxon>Nyssaceae</taxon>
        <taxon>Nyssa</taxon>
    </lineage>
</organism>
<comment type="subcellular location">
    <subcellularLocation>
        <location evidence="1">Nucleus</location>
    </subcellularLocation>
</comment>
<sequence length="181" mass="20659">MDPEIQQKIEETVVEILKSSNMEETTGYKVRKMASDRLGLDLSQADRKRFVRQVVEAYLADQQSNPQPEPNEENDATKQADEEPEEEEEEEEQRKGKRGGGAKEYDDGGDLIICELSEKRRVTIQDFRGKTLVSIREYYRKDGKVLPTSKGISLTAEQWSSFKKNVPAIEKAIGKMESRSN</sequence>
<feature type="region of interest" description="Disordered" evidence="7">
    <location>
        <begin position="57"/>
        <end position="108"/>
    </location>
</feature>
<dbReference type="InterPro" id="IPR014876">
    <property type="entry name" value="DEK_C"/>
</dbReference>
<keyword evidence="4" id="KW-0238">DNA-binding</keyword>
<dbReference type="PIRSF" id="PIRSF038156">
    <property type="entry name" value="RNA_pol_II_KELP"/>
    <property type="match status" value="1"/>
</dbReference>